<proteinExistence type="predicted"/>
<keyword evidence="1" id="KW-0812">Transmembrane</keyword>
<sequence>MLQPPTQPSVASALFHHINAPAWITSWRYPTRHAVILHKAFIKNNLCHIPGNVGLANAKTNNGSKVVQSKLESGLFQQLYLILLHCLLNVITLYLTKIIAVNKTGFCLQVNDMKMHPEHLNLK</sequence>
<keyword evidence="1" id="KW-1133">Transmembrane helix</keyword>
<dbReference type="AlphaFoldDB" id="A0AAN9LXQ1"/>
<dbReference type="Proteomes" id="UP001367508">
    <property type="component" value="Unassembled WGS sequence"/>
</dbReference>
<organism evidence="2 3">
    <name type="scientific">Canavalia gladiata</name>
    <name type="common">Sword bean</name>
    <name type="synonym">Dolichos gladiatus</name>
    <dbReference type="NCBI Taxonomy" id="3824"/>
    <lineage>
        <taxon>Eukaryota</taxon>
        <taxon>Viridiplantae</taxon>
        <taxon>Streptophyta</taxon>
        <taxon>Embryophyta</taxon>
        <taxon>Tracheophyta</taxon>
        <taxon>Spermatophyta</taxon>
        <taxon>Magnoliopsida</taxon>
        <taxon>eudicotyledons</taxon>
        <taxon>Gunneridae</taxon>
        <taxon>Pentapetalae</taxon>
        <taxon>rosids</taxon>
        <taxon>fabids</taxon>
        <taxon>Fabales</taxon>
        <taxon>Fabaceae</taxon>
        <taxon>Papilionoideae</taxon>
        <taxon>50 kb inversion clade</taxon>
        <taxon>NPAAA clade</taxon>
        <taxon>indigoferoid/millettioid clade</taxon>
        <taxon>Phaseoleae</taxon>
        <taxon>Canavalia</taxon>
    </lineage>
</organism>
<comment type="caution">
    <text evidence="2">The sequence shown here is derived from an EMBL/GenBank/DDBJ whole genome shotgun (WGS) entry which is preliminary data.</text>
</comment>
<protein>
    <submittedName>
        <fullName evidence="2">Uncharacterized protein</fullName>
    </submittedName>
</protein>
<evidence type="ECO:0000256" key="1">
    <source>
        <dbReference type="SAM" id="Phobius"/>
    </source>
</evidence>
<dbReference type="EMBL" id="JAYMYQ010000003">
    <property type="protein sequence ID" value="KAK7344067.1"/>
    <property type="molecule type" value="Genomic_DNA"/>
</dbReference>
<reference evidence="2 3" key="1">
    <citation type="submission" date="2024-01" db="EMBL/GenBank/DDBJ databases">
        <title>The genomes of 5 underutilized Papilionoideae crops provide insights into root nodulation and disease resistanc.</title>
        <authorList>
            <person name="Jiang F."/>
        </authorList>
    </citation>
    <scope>NUCLEOTIDE SEQUENCE [LARGE SCALE GENOMIC DNA]</scope>
    <source>
        <strain evidence="2">LVBAO_FW01</strain>
        <tissue evidence="2">Leaves</tissue>
    </source>
</reference>
<evidence type="ECO:0000313" key="3">
    <source>
        <dbReference type="Proteomes" id="UP001367508"/>
    </source>
</evidence>
<gene>
    <name evidence="2" type="ORF">VNO77_13309</name>
</gene>
<keyword evidence="3" id="KW-1185">Reference proteome</keyword>
<feature type="transmembrane region" description="Helical" evidence="1">
    <location>
        <begin position="75"/>
        <end position="95"/>
    </location>
</feature>
<name>A0AAN9LXQ1_CANGL</name>
<keyword evidence="1" id="KW-0472">Membrane</keyword>
<accession>A0AAN9LXQ1</accession>
<evidence type="ECO:0000313" key="2">
    <source>
        <dbReference type="EMBL" id="KAK7344067.1"/>
    </source>
</evidence>